<dbReference type="CDD" id="cd03443">
    <property type="entry name" value="PaaI_thioesterase"/>
    <property type="match status" value="1"/>
</dbReference>
<evidence type="ECO:0000259" key="1">
    <source>
        <dbReference type="Pfam" id="PF03061"/>
    </source>
</evidence>
<dbReference type="RefSeq" id="WP_066967760.1">
    <property type="nucleotide sequence ID" value="NZ_CP023449.1"/>
</dbReference>
<dbReference type="GO" id="GO:0016790">
    <property type="term" value="F:thiolester hydrolase activity"/>
    <property type="evidence" value="ECO:0007669"/>
    <property type="project" value="UniProtKB-ARBA"/>
</dbReference>
<dbReference type="Pfam" id="PF03061">
    <property type="entry name" value="4HBT"/>
    <property type="match status" value="1"/>
</dbReference>
<dbReference type="InterPro" id="IPR006683">
    <property type="entry name" value="Thioestr_dom"/>
</dbReference>
<evidence type="ECO:0000313" key="3">
    <source>
        <dbReference type="Proteomes" id="UP000218934"/>
    </source>
</evidence>
<dbReference type="EMBL" id="NWUF01000014">
    <property type="protein sequence ID" value="PCE41549.1"/>
    <property type="molecule type" value="Genomic_DNA"/>
</dbReference>
<dbReference type="InterPro" id="IPR029069">
    <property type="entry name" value="HotDog_dom_sf"/>
</dbReference>
<evidence type="ECO:0000313" key="2">
    <source>
        <dbReference type="EMBL" id="PCE41549.1"/>
    </source>
</evidence>
<protein>
    <submittedName>
        <fullName evidence="2">PaaI family thioesterase</fullName>
    </submittedName>
</protein>
<organism evidence="2 3">
    <name type="scientific">Rhizorhabdus dicambivorans</name>
    <dbReference type="NCBI Taxonomy" id="1850238"/>
    <lineage>
        <taxon>Bacteria</taxon>
        <taxon>Pseudomonadati</taxon>
        <taxon>Pseudomonadota</taxon>
        <taxon>Alphaproteobacteria</taxon>
        <taxon>Sphingomonadales</taxon>
        <taxon>Sphingomonadaceae</taxon>
        <taxon>Rhizorhabdus</taxon>
    </lineage>
</organism>
<dbReference type="KEGG" id="rdi:CMV14_05670"/>
<keyword evidence="3" id="KW-1185">Reference proteome</keyword>
<comment type="caution">
    <text evidence="2">The sequence shown here is derived from an EMBL/GenBank/DDBJ whole genome shotgun (WGS) entry which is preliminary data.</text>
</comment>
<dbReference type="Proteomes" id="UP000218934">
    <property type="component" value="Unassembled WGS sequence"/>
</dbReference>
<dbReference type="AlphaFoldDB" id="A0A2A4FTS7"/>
<dbReference type="Gene3D" id="3.10.129.10">
    <property type="entry name" value="Hotdog Thioesterase"/>
    <property type="match status" value="1"/>
</dbReference>
<name>A0A2A4FTS7_9SPHN</name>
<reference evidence="2 3" key="1">
    <citation type="submission" date="2017-09" db="EMBL/GenBank/DDBJ databases">
        <title>The Catabolism of 3,6-Dichlorosalicylic acid is Initiated by the Cytochrome P450 Monooxygenase DsmABC in Rhizorhabdus dicambivorans Ndbn-20.</title>
        <authorList>
            <person name="Na L."/>
        </authorList>
    </citation>
    <scope>NUCLEOTIDE SEQUENCE [LARGE SCALE GENOMIC DNA]</scope>
    <source>
        <strain evidence="2 3">Ndbn-20m</strain>
    </source>
</reference>
<dbReference type="SUPFAM" id="SSF54637">
    <property type="entry name" value="Thioesterase/thiol ester dehydrase-isomerase"/>
    <property type="match status" value="1"/>
</dbReference>
<gene>
    <name evidence="2" type="ORF">COO09_14775</name>
</gene>
<accession>A0A2A4FTS7</accession>
<feature type="domain" description="Thioesterase" evidence="1">
    <location>
        <begin position="53"/>
        <end position="119"/>
    </location>
</feature>
<dbReference type="OrthoDB" id="7061558at2"/>
<proteinExistence type="predicted"/>
<sequence>MTQQPPPGFELLPPIDEVMANYAPIHFRREGDHIALGFHVGSQHCNRRGVCQGGVWACVADVQLGINVGTMTGLSGPTVSLSLDYLGEAAIGRWVEGRTRLLRKTPKLAFVDATFTADGELALRANGIFRLKWAPERQLPPTA</sequence>